<dbReference type="InterPro" id="IPR011990">
    <property type="entry name" value="TPR-like_helical_dom_sf"/>
</dbReference>
<evidence type="ECO:0000313" key="3">
    <source>
        <dbReference type="EMBL" id="QPT44717.1"/>
    </source>
</evidence>
<dbReference type="PANTHER" id="PTHR11102">
    <property type="entry name" value="SEL-1-LIKE PROTEIN"/>
    <property type="match status" value="1"/>
</dbReference>
<dbReference type="InterPro" id="IPR022236">
    <property type="entry name" value="DUF3761"/>
</dbReference>
<keyword evidence="1" id="KW-0812">Transmembrane</keyword>
<sequence length="289" mass="33406">MKDNPSANLVVAYIYLTPFIAFLLIILYIFIGLPFQNKYNFEKEIQKYENMAKNGDILAHFELAHLYKRGYPYFLSLDSDVDLQKSAYWYEQAALKGDAEAQYKIAEIYQNGIGIPTNLKNASYWYEQSAIQNNSDAQFQLAENWKNGAGVPKNNNNAIYWYTKSAENNNTQAMEKIGIIYHDGLLGVAKNKELALSWFQKLRDMPNYIINSDINARLYFLENPIEIAKPQQPELQIPQQQYTNTNKYYPSEHYGYSKEPTAQCWDGTYSYSLGRRGVCSGHGGVKYWF</sequence>
<dbReference type="Proteomes" id="UP000594834">
    <property type="component" value="Chromosome"/>
</dbReference>
<dbReference type="EMBL" id="LXTW01000023">
    <property type="protein sequence ID" value="OBX84033.1"/>
    <property type="molecule type" value="Genomic_DNA"/>
</dbReference>
<reference evidence="2 4" key="1">
    <citation type="submission" date="2016-05" db="EMBL/GenBank/DDBJ databases">
        <title>Draft genome sequence of Moraxella nonliquefaciens CCUG 348T.</title>
        <authorList>
            <person name="Salva-Serra F."/>
            <person name="Engstrom-Jakobsson H."/>
            <person name="Thorell K."/>
            <person name="Gonzales-Siles L."/>
            <person name="Karlsson R."/>
            <person name="Boulund F."/>
            <person name="Engstrand L."/>
            <person name="Kristiansson E."/>
            <person name="Moore E."/>
        </authorList>
    </citation>
    <scope>NUCLEOTIDE SEQUENCE [LARGE SCALE GENOMIC DNA]</scope>
    <source>
        <strain evidence="2 4">CCUG 348</strain>
    </source>
</reference>
<evidence type="ECO:0000256" key="1">
    <source>
        <dbReference type="SAM" id="Phobius"/>
    </source>
</evidence>
<dbReference type="InterPro" id="IPR006597">
    <property type="entry name" value="Sel1-like"/>
</dbReference>
<protein>
    <submittedName>
        <fullName evidence="3">SEL1-like repeat protein</fullName>
    </submittedName>
</protein>
<dbReference type="SMART" id="SM00671">
    <property type="entry name" value="SEL1"/>
    <property type="match status" value="4"/>
</dbReference>
<dbReference type="STRING" id="478.A7456_02895"/>
<dbReference type="Pfam" id="PF12587">
    <property type="entry name" value="DUF3761"/>
    <property type="match status" value="1"/>
</dbReference>
<feature type="transmembrane region" description="Helical" evidence="1">
    <location>
        <begin position="12"/>
        <end position="33"/>
    </location>
</feature>
<dbReference type="Proteomes" id="UP000092575">
    <property type="component" value="Unassembled WGS sequence"/>
</dbReference>
<proteinExistence type="predicted"/>
<dbReference type="Gene3D" id="1.25.40.10">
    <property type="entry name" value="Tetratricopeptide repeat domain"/>
    <property type="match status" value="1"/>
</dbReference>
<dbReference type="SUPFAM" id="SSF81901">
    <property type="entry name" value="HCP-like"/>
    <property type="match status" value="1"/>
</dbReference>
<keyword evidence="1" id="KW-0472">Membrane</keyword>
<dbReference type="AlphaFoldDB" id="A0A1B8QKJ4"/>
<organism evidence="2 4">
    <name type="scientific">Moraxella nonliquefaciens</name>
    <dbReference type="NCBI Taxonomy" id="478"/>
    <lineage>
        <taxon>Bacteria</taxon>
        <taxon>Pseudomonadati</taxon>
        <taxon>Pseudomonadota</taxon>
        <taxon>Gammaproteobacteria</taxon>
        <taxon>Moraxellales</taxon>
        <taxon>Moraxellaceae</taxon>
        <taxon>Moraxella</taxon>
    </lineage>
</organism>
<dbReference type="InterPro" id="IPR050767">
    <property type="entry name" value="Sel1_AlgK"/>
</dbReference>
<accession>A0A1B8QKJ4</accession>
<name>A0A1B8QKJ4_MORNO</name>
<dbReference type="PANTHER" id="PTHR11102:SF160">
    <property type="entry name" value="ERAD-ASSOCIATED E3 UBIQUITIN-PROTEIN LIGASE COMPONENT HRD3"/>
    <property type="match status" value="1"/>
</dbReference>
<evidence type="ECO:0000313" key="2">
    <source>
        <dbReference type="EMBL" id="OBX84033.1"/>
    </source>
</evidence>
<evidence type="ECO:0000313" key="5">
    <source>
        <dbReference type="Proteomes" id="UP000594834"/>
    </source>
</evidence>
<keyword evidence="1" id="KW-1133">Transmembrane helix</keyword>
<reference evidence="3 5" key="2">
    <citation type="submission" date="2020-12" db="EMBL/GenBank/DDBJ databases">
        <title>FDA dAtabase for Regulatory Grade micrObial Sequences (FDA-ARGOS): Supporting development and validation of Infectious Disease Dx tests.</title>
        <authorList>
            <person name="Sproer C."/>
            <person name="Gronow S."/>
            <person name="Severitt S."/>
            <person name="Schroder I."/>
            <person name="Tallon L."/>
            <person name="Sadzewicz L."/>
            <person name="Zhao X."/>
            <person name="Boylan J."/>
            <person name="Ott S."/>
            <person name="Bowen H."/>
            <person name="Vavikolanu K."/>
            <person name="Mehta A."/>
            <person name="Aluvathingal J."/>
            <person name="Nadendla S."/>
            <person name="Lowell S."/>
            <person name="Myers T."/>
            <person name="Yan Y."/>
            <person name="Sichtig H."/>
        </authorList>
    </citation>
    <scope>NUCLEOTIDE SEQUENCE [LARGE SCALE GENOMIC DNA]</scope>
    <source>
        <strain evidence="3 5">FDAARGOS_869</strain>
    </source>
</reference>
<dbReference type="EMBL" id="CP065728">
    <property type="protein sequence ID" value="QPT44717.1"/>
    <property type="molecule type" value="Genomic_DNA"/>
</dbReference>
<keyword evidence="5" id="KW-1185">Reference proteome</keyword>
<dbReference type="Pfam" id="PF08238">
    <property type="entry name" value="Sel1"/>
    <property type="match status" value="4"/>
</dbReference>
<gene>
    <name evidence="2" type="ORF">A7456_02895</name>
    <name evidence="3" type="ORF">I6G26_01325</name>
</gene>
<dbReference type="RefSeq" id="WP_067008779.1">
    <property type="nucleotide sequence ID" value="NZ_CP065728.1"/>
</dbReference>
<evidence type="ECO:0000313" key="4">
    <source>
        <dbReference type="Proteomes" id="UP000092575"/>
    </source>
</evidence>